<dbReference type="InterPro" id="IPR025714">
    <property type="entry name" value="Methyltranfer_dom"/>
</dbReference>
<gene>
    <name evidence="4" type="ORF">AUJ29_02070</name>
</gene>
<keyword evidence="2" id="KW-0808">Transferase</keyword>
<dbReference type="GO" id="GO:0032259">
    <property type="term" value="P:methylation"/>
    <property type="evidence" value="ECO:0007669"/>
    <property type="project" value="UniProtKB-KW"/>
</dbReference>
<name>A0A1J4U0P9_9BACT</name>
<dbReference type="AlphaFoldDB" id="A0A1J4U0P9"/>
<reference evidence="4" key="1">
    <citation type="journal article" date="2016" name="Environ. Microbiol.">
        <title>Genomic resolution of a cold subsurface aquifer community provides metabolic insights for novel microbes adapted to high CO concentrations.</title>
        <authorList>
            <person name="Probst A.J."/>
            <person name="Castelle C.J."/>
            <person name="Singh A."/>
            <person name="Brown C.T."/>
            <person name="Anantharaman K."/>
            <person name="Sharon I."/>
            <person name="Hug L.A."/>
            <person name="Burstein D."/>
            <person name="Emerson J.B."/>
            <person name="Thomas B.C."/>
            <person name="Banfield J.F."/>
        </authorList>
    </citation>
    <scope>NUCLEOTIDE SEQUENCE [LARGE SCALE GENOMIC DNA]</scope>
    <source>
        <strain evidence="4">CG1_02_38_13</strain>
    </source>
</reference>
<dbReference type="Gene3D" id="3.40.50.150">
    <property type="entry name" value="Vaccinia Virus protein VP39"/>
    <property type="match status" value="1"/>
</dbReference>
<dbReference type="SUPFAM" id="SSF53335">
    <property type="entry name" value="S-adenosyl-L-methionine-dependent methyltransferases"/>
    <property type="match status" value="1"/>
</dbReference>
<organism evidence="4 5">
    <name type="scientific">Candidatus Kuenenbacteria bacterium CG1_02_38_13</name>
    <dbReference type="NCBI Taxonomy" id="1805235"/>
    <lineage>
        <taxon>Bacteria</taxon>
        <taxon>Candidatus Kueneniibacteriota</taxon>
    </lineage>
</organism>
<proteinExistence type="predicted"/>
<sequence>MDKAQAENILDINKKTYDLIAEDFSNTRGRIWPEMKALVRQYVKEGYRVFDVGCGNGRLAEVLPKVNYLGIDNSKGLIDQAKKSGRKGYFLVGDALELDKLKTDKFDAVFMFAVLNHIPSYELRQRVLQNVYEILSYGGYLVMTNWNLWRLGKGKNVWNCKIKKTKKQESKKTINLDFKDVMTLWQSGDGERSGELYYRALIKRELYKLFKRTGYKVIENYYSDGEKKAHWWNGRNIVTVGKAS</sequence>
<protein>
    <recommendedName>
        <fullName evidence="3">Methyltransferase domain-containing protein</fullName>
    </recommendedName>
</protein>
<evidence type="ECO:0000259" key="3">
    <source>
        <dbReference type="Pfam" id="PF13847"/>
    </source>
</evidence>
<feature type="domain" description="Methyltransferase" evidence="3">
    <location>
        <begin position="44"/>
        <end position="182"/>
    </location>
</feature>
<evidence type="ECO:0000313" key="5">
    <source>
        <dbReference type="Proteomes" id="UP000182465"/>
    </source>
</evidence>
<dbReference type="CDD" id="cd02440">
    <property type="entry name" value="AdoMet_MTases"/>
    <property type="match status" value="1"/>
</dbReference>
<dbReference type="EMBL" id="MNVB01000046">
    <property type="protein sequence ID" value="OIO16961.1"/>
    <property type="molecule type" value="Genomic_DNA"/>
</dbReference>
<evidence type="ECO:0000313" key="4">
    <source>
        <dbReference type="EMBL" id="OIO16961.1"/>
    </source>
</evidence>
<comment type="caution">
    <text evidence="4">The sequence shown here is derived from an EMBL/GenBank/DDBJ whole genome shotgun (WGS) entry which is preliminary data.</text>
</comment>
<evidence type="ECO:0000256" key="1">
    <source>
        <dbReference type="ARBA" id="ARBA00022603"/>
    </source>
</evidence>
<dbReference type="InterPro" id="IPR029063">
    <property type="entry name" value="SAM-dependent_MTases_sf"/>
</dbReference>
<dbReference type="Pfam" id="PF13847">
    <property type="entry name" value="Methyltransf_31"/>
    <property type="match status" value="1"/>
</dbReference>
<dbReference type="InterPro" id="IPR051422">
    <property type="entry name" value="AlkB_tRNA_MeTrf/Diox"/>
</dbReference>
<dbReference type="Proteomes" id="UP000182465">
    <property type="component" value="Unassembled WGS sequence"/>
</dbReference>
<dbReference type="GO" id="GO:0008168">
    <property type="term" value="F:methyltransferase activity"/>
    <property type="evidence" value="ECO:0007669"/>
    <property type="project" value="UniProtKB-KW"/>
</dbReference>
<accession>A0A1J4U0P9</accession>
<keyword evidence="1" id="KW-0489">Methyltransferase</keyword>
<evidence type="ECO:0000256" key="2">
    <source>
        <dbReference type="ARBA" id="ARBA00022679"/>
    </source>
</evidence>
<dbReference type="PANTHER" id="PTHR13069">
    <property type="entry name" value="ALKYLATED DNA REPAIR PROTEIN ALKB HOMOLOG 8"/>
    <property type="match status" value="1"/>
</dbReference>
<dbReference type="PANTHER" id="PTHR13069:SF21">
    <property type="entry name" value="ALKYLATED DNA REPAIR PROTEIN ALKB HOMOLOG 8"/>
    <property type="match status" value="1"/>
</dbReference>